<evidence type="ECO:0000259" key="2">
    <source>
        <dbReference type="Pfam" id="PF09835"/>
    </source>
</evidence>
<sequence length="159" mass="17836">MLKNLQRKTKLSLLKLLRIKDSAHSVALGFTVGFIINFIPSFGLGPIISTTAARLVKGNSIAGLIGGVLFIWISPLLFYINIVVGKFFVPFEIIDVDMEIEDTEEVVSAGLTIGKAFIIGMVVNMIWVGIIIYYVIFYIIKKHRISLLELVHKKWKIKT</sequence>
<dbReference type="AlphaFoldDB" id="A0A1H0RZ51"/>
<organism evidence="3 4">
    <name type="scientific">Litchfieldia salsa</name>
    <dbReference type="NCBI Taxonomy" id="930152"/>
    <lineage>
        <taxon>Bacteria</taxon>
        <taxon>Bacillati</taxon>
        <taxon>Bacillota</taxon>
        <taxon>Bacilli</taxon>
        <taxon>Bacillales</taxon>
        <taxon>Bacillaceae</taxon>
        <taxon>Litchfieldia</taxon>
    </lineage>
</organism>
<gene>
    <name evidence="3" type="ORF">SAMN05216565_102433</name>
</gene>
<dbReference type="InterPro" id="IPR018639">
    <property type="entry name" value="DUF2062"/>
</dbReference>
<evidence type="ECO:0000313" key="3">
    <source>
        <dbReference type="EMBL" id="SDP34218.1"/>
    </source>
</evidence>
<dbReference type="PANTHER" id="PTHR40547">
    <property type="entry name" value="SLL0298 PROTEIN"/>
    <property type="match status" value="1"/>
</dbReference>
<feature type="domain" description="DUF2062" evidence="2">
    <location>
        <begin position="9"/>
        <end position="144"/>
    </location>
</feature>
<dbReference type="Proteomes" id="UP000199159">
    <property type="component" value="Unassembled WGS sequence"/>
</dbReference>
<dbReference type="OrthoDB" id="2081705at2"/>
<keyword evidence="1" id="KW-0472">Membrane</keyword>
<reference evidence="4" key="1">
    <citation type="submission" date="2016-10" db="EMBL/GenBank/DDBJ databases">
        <authorList>
            <person name="Varghese N."/>
            <person name="Submissions S."/>
        </authorList>
    </citation>
    <scope>NUCLEOTIDE SEQUENCE [LARGE SCALE GENOMIC DNA]</scope>
    <source>
        <strain evidence="4">IBRC-M10078</strain>
    </source>
</reference>
<keyword evidence="1" id="KW-0812">Transmembrane</keyword>
<proteinExistence type="predicted"/>
<evidence type="ECO:0000256" key="1">
    <source>
        <dbReference type="SAM" id="Phobius"/>
    </source>
</evidence>
<evidence type="ECO:0000313" key="4">
    <source>
        <dbReference type="Proteomes" id="UP000199159"/>
    </source>
</evidence>
<feature type="transmembrane region" description="Helical" evidence="1">
    <location>
        <begin position="116"/>
        <end position="140"/>
    </location>
</feature>
<accession>A0A1H0RZ51</accession>
<feature type="transmembrane region" description="Helical" evidence="1">
    <location>
        <begin position="26"/>
        <end position="49"/>
    </location>
</feature>
<dbReference type="RefSeq" id="WP_090850916.1">
    <property type="nucleotide sequence ID" value="NZ_FNJU01000002.1"/>
</dbReference>
<dbReference type="EMBL" id="FNJU01000002">
    <property type="protein sequence ID" value="SDP34218.1"/>
    <property type="molecule type" value="Genomic_DNA"/>
</dbReference>
<dbReference type="PANTHER" id="PTHR40547:SF1">
    <property type="entry name" value="SLL0298 PROTEIN"/>
    <property type="match status" value="1"/>
</dbReference>
<keyword evidence="4" id="KW-1185">Reference proteome</keyword>
<protein>
    <recommendedName>
        <fullName evidence="2">DUF2062 domain-containing protein</fullName>
    </recommendedName>
</protein>
<dbReference type="Pfam" id="PF09835">
    <property type="entry name" value="DUF2062"/>
    <property type="match status" value="1"/>
</dbReference>
<feature type="transmembrane region" description="Helical" evidence="1">
    <location>
        <begin position="61"/>
        <end position="82"/>
    </location>
</feature>
<keyword evidence="1" id="KW-1133">Transmembrane helix</keyword>
<name>A0A1H0RZ51_9BACI</name>
<dbReference type="STRING" id="930152.SAMN05216565_102433"/>